<proteinExistence type="predicted"/>
<evidence type="ECO:0000313" key="2">
    <source>
        <dbReference type="Proteomes" id="UP000191025"/>
    </source>
</evidence>
<comment type="caution">
    <text evidence="1">The sequence shown here is derived from an EMBL/GenBank/DDBJ whole genome shotgun (WGS) entry which is preliminary data.</text>
</comment>
<dbReference type="Gene3D" id="3.90.640.10">
    <property type="entry name" value="Actin, Chain A, domain 4"/>
    <property type="match status" value="1"/>
</dbReference>
<dbReference type="EMBL" id="MXAN01000128">
    <property type="protein sequence ID" value="OPH33196.1"/>
    <property type="molecule type" value="Genomic_DNA"/>
</dbReference>
<sequence length="750" mass="85789">MEDFFNECIKKEWLITSNVITSEQAEELKTAVAFCNAYQNYFLINELTLPIEQIWQNIDYFSTRLPKLDTLRFTDLEQGMWEFYVPKNAPDEHYQEASSENSVRARNPELDICSGSVAIDFGTSSTVVAIRQDGRDELLRIGMQANDFNRHEIHENDFENPTVLEFLDIQQLLSDWHSESYRPLVDWNTVHCSHEARTRFRNNDTAPDIVGSVFARLKQWALRGADEARVRVIDQKHQYEYEFSPLTEYNPVKGRAIQLGESYPALDPIELYAWFLGMNINWRERGIFLKYYMTFPVAYPNEVKQKILASFRRGLQRSLPDSLLYGERFGEFSVQELASEPAAFAAAALRTLNIEPTEEGVAYAVFDFGGGTTDFDYGIYREPDDEEYDAGFDDVIEHFGSSGDKFLGGENLLENMAYLVFKDNQDECRKKNIAFTKPIDAFNFVGSERLVAQTQSAYTNTTLLMSKLRPLWERGQIDEYDSGKVILALLNREGVEVDCEIIINQEELISYLEERILQGLIGFATAMKSSFDKQQGKMPEVVHVLLGGNSSRSRIVQGFLDLLENEGSKRLGDLFDKEFNKIFDYNDDLQRWEIHPVMESHFDNLFKPNTKTGVALGLLKIAPGESLKVINHANQANGDNSFQFYVGSHRRDKFVAGIKRGDSYGEWKELGRIRQGIFPLLYTTHAQAEIDESMMRGTSGLREQNLDFSGSDNQGKTVFARIISPNRIEIGLAKGMEQEIQTVCQIDLKL</sequence>
<name>A0A1V4GM17_MORLA</name>
<gene>
    <name evidence="1" type="ORF">B5J94_13525</name>
</gene>
<dbReference type="InterPro" id="IPR043129">
    <property type="entry name" value="ATPase_NBD"/>
</dbReference>
<dbReference type="AlphaFoldDB" id="A0A1V4GM17"/>
<accession>A0A1V4GM17</accession>
<dbReference type="Proteomes" id="UP000191025">
    <property type="component" value="Unassembled WGS sequence"/>
</dbReference>
<reference evidence="2" key="1">
    <citation type="submission" date="2017-03" db="EMBL/GenBank/DDBJ databases">
        <title>Draft genome sequence of Moraxella equi CCUG 4950T type strain.</title>
        <authorList>
            <person name="Salva-Serra F."/>
            <person name="Engstrom-Jakobsson H."/>
            <person name="Thorell K."/>
            <person name="Jaen-Luchoro D."/>
            <person name="Gonzales-Siles L."/>
            <person name="Karlsson R."/>
            <person name="Yazdan S."/>
            <person name="Boulund F."/>
            <person name="Johnning A."/>
            <person name="Engstrand L."/>
            <person name="Kristiansson E."/>
            <person name="Moore E."/>
        </authorList>
    </citation>
    <scope>NUCLEOTIDE SEQUENCE [LARGE SCALE GENOMIC DNA]</scope>
    <source>
        <strain evidence="2">CCUG 4441</strain>
    </source>
</reference>
<evidence type="ECO:0000313" key="1">
    <source>
        <dbReference type="EMBL" id="OPH33196.1"/>
    </source>
</evidence>
<evidence type="ECO:0008006" key="3">
    <source>
        <dbReference type="Google" id="ProtNLM"/>
    </source>
</evidence>
<protein>
    <recommendedName>
        <fullName evidence="3">Molecular chaperone DnaK</fullName>
    </recommendedName>
</protein>
<organism evidence="1 2">
    <name type="scientific">Moraxella lacunata</name>
    <dbReference type="NCBI Taxonomy" id="477"/>
    <lineage>
        <taxon>Bacteria</taxon>
        <taxon>Pseudomonadati</taxon>
        <taxon>Pseudomonadota</taxon>
        <taxon>Gammaproteobacteria</taxon>
        <taxon>Moraxellales</taxon>
        <taxon>Moraxellaceae</taxon>
        <taxon>Moraxella</taxon>
    </lineage>
</organism>
<dbReference type="Gene3D" id="3.30.420.40">
    <property type="match status" value="2"/>
</dbReference>
<dbReference type="SUPFAM" id="SSF53067">
    <property type="entry name" value="Actin-like ATPase domain"/>
    <property type="match status" value="1"/>
</dbReference>